<feature type="domain" description="Zn(2)-C6 fungal-type" evidence="8">
    <location>
        <begin position="45"/>
        <end position="71"/>
    </location>
</feature>
<sequence>MLNTSPAEDQQLQQCPSQEPLMSASPVTKRKRATRAKFAKVRTGKRHVKCDETKPACKNCIKWAGYCGGYETIHSYSKSTRTESSTRKPLIALPSPDLDITSSSPEELDIAPHDYFWQLQSSGSLSPPASVDSQSSPYTCPGYAPRVVASHFVTTPPCTVFDDLFWESTLPQLVQDSAAIRYANLAAHTLMCAKSHDSASLGKVTGRDYYGEALICYGLALSETRKATSRQTDLREAVVCCMFFVIFETLNSDREAAQAHLKSGQRLLSELGAEDFHLHLRSALQYLAQQACEHDFDGFNGFAGEGRSRVLDSLVF</sequence>
<dbReference type="InterPro" id="IPR052360">
    <property type="entry name" value="Transcr_Regulatory_Proteins"/>
</dbReference>
<feature type="region of interest" description="Disordered" evidence="7">
    <location>
        <begin position="1"/>
        <end position="38"/>
    </location>
</feature>
<dbReference type="InterPro" id="IPR021858">
    <property type="entry name" value="Fun_TF"/>
</dbReference>
<name>A0ABQ0CU31_9HYPO</name>
<evidence type="ECO:0000256" key="2">
    <source>
        <dbReference type="ARBA" id="ARBA00022833"/>
    </source>
</evidence>
<keyword evidence="3" id="KW-0805">Transcription regulation</keyword>
<reference evidence="10" key="1">
    <citation type="submission" date="2024-06" db="EMBL/GenBank/DDBJ databases">
        <title>Draft Genome Sequences of Epichloe bromicola Strains Isolated from Elymus ciliaris.</title>
        <authorList>
            <consortium name="Epichloe bromicola genome sequencing consortium"/>
            <person name="Miura A."/>
            <person name="Imano S."/>
            <person name="Ashida A."/>
            <person name="Sato I."/>
            <person name="Chiba S."/>
            <person name="Tanaka A."/>
            <person name="Camagna M."/>
            <person name="Takemoto D."/>
        </authorList>
    </citation>
    <scope>NUCLEOTIDE SEQUENCE [LARGE SCALE GENOMIC DNA]</scope>
    <source>
        <strain evidence="10">DP</strain>
    </source>
</reference>
<dbReference type="InterPro" id="IPR001138">
    <property type="entry name" value="Zn2Cys6_DnaBD"/>
</dbReference>
<keyword evidence="4" id="KW-0238">DNA-binding</keyword>
<feature type="compositionally biased region" description="Basic residues" evidence="7">
    <location>
        <begin position="28"/>
        <end position="38"/>
    </location>
</feature>
<organism evidence="9 10">
    <name type="scientific">Epichloe bromicola</name>
    <dbReference type="NCBI Taxonomy" id="79588"/>
    <lineage>
        <taxon>Eukaryota</taxon>
        <taxon>Fungi</taxon>
        <taxon>Dikarya</taxon>
        <taxon>Ascomycota</taxon>
        <taxon>Pezizomycotina</taxon>
        <taxon>Sordariomycetes</taxon>
        <taxon>Hypocreomycetidae</taxon>
        <taxon>Hypocreales</taxon>
        <taxon>Clavicipitaceae</taxon>
        <taxon>Epichloe</taxon>
    </lineage>
</organism>
<dbReference type="Pfam" id="PF00172">
    <property type="entry name" value="Zn_clus"/>
    <property type="match status" value="1"/>
</dbReference>
<evidence type="ECO:0000256" key="4">
    <source>
        <dbReference type="ARBA" id="ARBA00023125"/>
    </source>
</evidence>
<keyword evidence="5" id="KW-0804">Transcription</keyword>
<dbReference type="SUPFAM" id="SSF57701">
    <property type="entry name" value="Zn2/Cys6 DNA-binding domain"/>
    <property type="match status" value="1"/>
</dbReference>
<protein>
    <recommendedName>
        <fullName evidence="8">Zn(2)-C6 fungal-type domain-containing protein</fullName>
    </recommendedName>
</protein>
<evidence type="ECO:0000256" key="7">
    <source>
        <dbReference type="SAM" id="MobiDB-lite"/>
    </source>
</evidence>
<evidence type="ECO:0000256" key="3">
    <source>
        <dbReference type="ARBA" id="ARBA00023015"/>
    </source>
</evidence>
<keyword evidence="6" id="KW-0539">Nucleus</keyword>
<evidence type="ECO:0000259" key="8">
    <source>
        <dbReference type="Pfam" id="PF00172"/>
    </source>
</evidence>
<dbReference type="CDD" id="cd00067">
    <property type="entry name" value="GAL4"/>
    <property type="match status" value="1"/>
</dbReference>
<dbReference type="PANTHER" id="PTHR36206:SF4">
    <property type="entry name" value="HYPOTHETICAL CONSERVED PROTEIN (EUROFUNG)-RELATED"/>
    <property type="match status" value="1"/>
</dbReference>
<feature type="compositionally biased region" description="Polar residues" evidence="7">
    <location>
        <begin position="1"/>
        <end position="17"/>
    </location>
</feature>
<evidence type="ECO:0000256" key="5">
    <source>
        <dbReference type="ARBA" id="ARBA00023163"/>
    </source>
</evidence>
<dbReference type="Proteomes" id="UP001562357">
    <property type="component" value="Unassembled WGS sequence"/>
</dbReference>
<evidence type="ECO:0000256" key="1">
    <source>
        <dbReference type="ARBA" id="ARBA00022723"/>
    </source>
</evidence>
<dbReference type="PANTHER" id="PTHR36206">
    <property type="entry name" value="ASPERCRYPTIN BIOSYNTHESIS CLUSTER-SPECIFIC TRANSCRIPTION REGULATOR ATNN-RELATED"/>
    <property type="match status" value="1"/>
</dbReference>
<keyword evidence="1" id="KW-0479">Metal-binding</keyword>
<keyword evidence="10" id="KW-1185">Reference proteome</keyword>
<proteinExistence type="predicted"/>
<keyword evidence="2" id="KW-0862">Zinc</keyword>
<dbReference type="Pfam" id="PF11951">
    <property type="entry name" value="Fungal_trans_2"/>
    <property type="match status" value="1"/>
</dbReference>
<evidence type="ECO:0000313" key="10">
    <source>
        <dbReference type="Proteomes" id="UP001562357"/>
    </source>
</evidence>
<feature type="region of interest" description="Disordered" evidence="7">
    <location>
        <begin position="78"/>
        <end position="104"/>
    </location>
</feature>
<dbReference type="EMBL" id="BAAFGZ010000234">
    <property type="protein sequence ID" value="GAB0136954.1"/>
    <property type="molecule type" value="Genomic_DNA"/>
</dbReference>
<gene>
    <name evidence="9" type="primary">g5238</name>
    <name evidence="9" type="ORF">EsDP_00005238</name>
</gene>
<comment type="caution">
    <text evidence="9">The sequence shown here is derived from an EMBL/GenBank/DDBJ whole genome shotgun (WGS) entry which is preliminary data.</text>
</comment>
<evidence type="ECO:0000313" key="9">
    <source>
        <dbReference type="EMBL" id="GAB0136954.1"/>
    </source>
</evidence>
<accession>A0ABQ0CU31</accession>
<evidence type="ECO:0000256" key="6">
    <source>
        <dbReference type="ARBA" id="ARBA00023242"/>
    </source>
</evidence>
<dbReference type="InterPro" id="IPR036864">
    <property type="entry name" value="Zn2-C6_fun-type_DNA-bd_sf"/>
</dbReference>